<dbReference type="AlphaFoldDB" id="A0A9N9QKS3"/>
<accession>A0A9N9QKS3</accession>
<evidence type="ECO:0000256" key="14">
    <source>
        <dbReference type="PIRSR" id="PIRSR602401-1"/>
    </source>
</evidence>
<comment type="subcellular location">
    <subcellularLocation>
        <location evidence="4">Endoplasmic reticulum membrane</location>
        <topology evidence="4">Peripheral membrane protein</topology>
    </subcellularLocation>
    <subcellularLocation>
        <location evidence="3">Microsome membrane</location>
        <topology evidence="3">Peripheral membrane protein</topology>
    </subcellularLocation>
</comment>
<dbReference type="InterPro" id="IPR017972">
    <property type="entry name" value="Cyt_P450_CS"/>
</dbReference>
<gene>
    <name evidence="17" type="ORF">CEUTPL_LOCUS9941</name>
</gene>
<dbReference type="GO" id="GO:0005506">
    <property type="term" value="F:iron ion binding"/>
    <property type="evidence" value="ECO:0007669"/>
    <property type="project" value="InterPro"/>
</dbReference>
<dbReference type="GO" id="GO:0004497">
    <property type="term" value="F:monooxygenase activity"/>
    <property type="evidence" value="ECO:0007669"/>
    <property type="project" value="UniProtKB-KW"/>
</dbReference>
<evidence type="ECO:0000256" key="9">
    <source>
        <dbReference type="ARBA" id="ARBA00022848"/>
    </source>
</evidence>
<evidence type="ECO:0000256" key="15">
    <source>
        <dbReference type="RuleBase" id="RU000461"/>
    </source>
</evidence>
<evidence type="ECO:0000256" key="7">
    <source>
        <dbReference type="ARBA" id="ARBA00022723"/>
    </source>
</evidence>
<keyword evidence="11 14" id="KW-0408">Iron</keyword>
<dbReference type="SUPFAM" id="SSF48264">
    <property type="entry name" value="Cytochrome P450"/>
    <property type="match status" value="1"/>
</dbReference>
<dbReference type="Proteomes" id="UP001152799">
    <property type="component" value="Chromosome 5"/>
</dbReference>
<dbReference type="Pfam" id="PF00067">
    <property type="entry name" value="p450"/>
    <property type="match status" value="1"/>
</dbReference>
<evidence type="ECO:0000256" key="16">
    <source>
        <dbReference type="SAM" id="Phobius"/>
    </source>
</evidence>
<evidence type="ECO:0000256" key="10">
    <source>
        <dbReference type="ARBA" id="ARBA00023002"/>
    </source>
</evidence>
<keyword evidence="9" id="KW-0492">Microsome</keyword>
<keyword evidence="7 14" id="KW-0479">Metal-binding</keyword>
<dbReference type="PROSITE" id="PS00086">
    <property type="entry name" value="CYTOCHROME_P450"/>
    <property type="match status" value="1"/>
</dbReference>
<feature type="binding site" description="axial binding residue" evidence="14">
    <location>
        <position position="437"/>
    </location>
    <ligand>
        <name>heme</name>
        <dbReference type="ChEBI" id="CHEBI:30413"/>
    </ligand>
    <ligandPart>
        <name>Fe</name>
        <dbReference type="ChEBI" id="CHEBI:18248"/>
    </ligandPart>
</feature>
<feature type="transmembrane region" description="Helical" evidence="16">
    <location>
        <begin position="6"/>
        <end position="22"/>
    </location>
</feature>
<evidence type="ECO:0000256" key="4">
    <source>
        <dbReference type="ARBA" id="ARBA00004406"/>
    </source>
</evidence>
<feature type="transmembrane region" description="Helical" evidence="16">
    <location>
        <begin position="34"/>
        <end position="53"/>
    </location>
</feature>
<keyword evidence="18" id="KW-1185">Reference proteome</keyword>
<evidence type="ECO:0008006" key="19">
    <source>
        <dbReference type="Google" id="ProtNLM"/>
    </source>
</evidence>
<keyword evidence="10 15" id="KW-0560">Oxidoreductase</keyword>
<dbReference type="GO" id="GO:0005789">
    <property type="term" value="C:endoplasmic reticulum membrane"/>
    <property type="evidence" value="ECO:0007669"/>
    <property type="project" value="UniProtKB-SubCell"/>
</dbReference>
<reference evidence="17" key="1">
    <citation type="submission" date="2022-01" db="EMBL/GenBank/DDBJ databases">
        <authorList>
            <person name="King R."/>
        </authorList>
    </citation>
    <scope>NUCLEOTIDE SEQUENCE</scope>
</reference>
<dbReference type="OrthoDB" id="1470350at2759"/>
<keyword evidence="16" id="KW-0812">Transmembrane</keyword>
<keyword evidence="16" id="KW-1133">Transmembrane helix</keyword>
<dbReference type="EMBL" id="OU892281">
    <property type="protein sequence ID" value="CAG9769431.1"/>
    <property type="molecule type" value="Genomic_DNA"/>
</dbReference>
<dbReference type="PANTHER" id="PTHR24291:SF189">
    <property type="entry name" value="CYTOCHROME P450 4C3-RELATED"/>
    <property type="match status" value="1"/>
</dbReference>
<evidence type="ECO:0000256" key="6">
    <source>
        <dbReference type="ARBA" id="ARBA00022617"/>
    </source>
</evidence>
<comment type="cofactor">
    <cofactor evidence="1 14">
        <name>heme</name>
        <dbReference type="ChEBI" id="CHEBI:30413"/>
    </cofactor>
</comment>
<evidence type="ECO:0000256" key="11">
    <source>
        <dbReference type="ARBA" id="ARBA00023004"/>
    </source>
</evidence>
<dbReference type="PRINTS" id="PR00463">
    <property type="entry name" value="EP450I"/>
</dbReference>
<evidence type="ECO:0000256" key="12">
    <source>
        <dbReference type="ARBA" id="ARBA00023033"/>
    </source>
</evidence>
<dbReference type="PANTHER" id="PTHR24291">
    <property type="entry name" value="CYTOCHROME P450 FAMILY 4"/>
    <property type="match status" value="1"/>
</dbReference>
<dbReference type="Gene3D" id="1.10.630.10">
    <property type="entry name" value="Cytochrome P450"/>
    <property type="match status" value="1"/>
</dbReference>
<dbReference type="GO" id="GO:0016705">
    <property type="term" value="F:oxidoreductase activity, acting on paired donors, with incorporation or reduction of molecular oxygen"/>
    <property type="evidence" value="ECO:0007669"/>
    <property type="project" value="InterPro"/>
</dbReference>
<evidence type="ECO:0000256" key="8">
    <source>
        <dbReference type="ARBA" id="ARBA00022824"/>
    </source>
</evidence>
<name>A0A9N9QKS3_9CUCU</name>
<dbReference type="InterPro" id="IPR050196">
    <property type="entry name" value="Cytochrome_P450_Monoox"/>
</dbReference>
<keyword evidence="6 14" id="KW-0349">Heme</keyword>
<dbReference type="GO" id="GO:0020037">
    <property type="term" value="F:heme binding"/>
    <property type="evidence" value="ECO:0007669"/>
    <property type="project" value="InterPro"/>
</dbReference>
<organism evidence="17 18">
    <name type="scientific">Ceutorhynchus assimilis</name>
    <name type="common">cabbage seed weevil</name>
    <dbReference type="NCBI Taxonomy" id="467358"/>
    <lineage>
        <taxon>Eukaryota</taxon>
        <taxon>Metazoa</taxon>
        <taxon>Ecdysozoa</taxon>
        <taxon>Arthropoda</taxon>
        <taxon>Hexapoda</taxon>
        <taxon>Insecta</taxon>
        <taxon>Pterygota</taxon>
        <taxon>Neoptera</taxon>
        <taxon>Endopterygota</taxon>
        <taxon>Coleoptera</taxon>
        <taxon>Polyphaga</taxon>
        <taxon>Cucujiformia</taxon>
        <taxon>Curculionidae</taxon>
        <taxon>Ceutorhynchinae</taxon>
        <taxon>Ceutorhynchus</taxon>
    </lineage>
</organism>
<protein>
    <recommendedName>
        <fullName evidence="19">Cytochrome P450</fullName>
    </recommendedName>
</protein>
<keyword evidence="13 16" id="KW-0472">Membrane</keyword>
<evidence type="ECO:0000256" key="5">
    <source>
        <dbReference type="ARBA" id="ARBA00010617"/>
    </source>
</evidence>
<comment type="similarity">
    <text evidence="5 15">Belongs to the cytochrome P450 family.</text>
</comment>
<evidence type="ECO:0000256" key="2">
    <source>
        <dbReference type="ARBA" id="ARBA00003690"/>
    </source>
</evidence>
<dbReference type="InterPro" id="IPR001128">
    <property type="entry name" value="Cyt_P450"/>
</dbReference>
<evidence type="ECO:0000313" key="18">
    <source>
        <dbReference type="Proteomes" id="UP001152799"/>
    </source>
</evidence>
<evidence type="ECO:0000313" key="17">
    <source>
        <dbReference type="EMBL" id="CAG9769431.1"/>
    </source>
</evidence>
<keyword evidence="12 15" id="KW-0503">Monooxygenase</keyword>
<sequence length="499" mass="57429">MSLLIFSFWIFILFYVIFFYVNRKIFKFAWNNKGFFLPILPVIGTTWISLITGKKPSLLAIANWIYEYIGGPSINFWIGHTYHYVTLDADEIRIVLSHPKCLDKSSIYNDVQNVFGKNSIAFIAQEKWKARRKHFIKGFKPIILRSFMGKFHNYSCKLLEELEGLNGALVSFDVMHTFVFTTFCATALGLDVNKFANELAEFGNLRAKIEEALTAKVLNPLIPYSIWINFFPNGRKTAVYMKRSNTIIEKIIRERKTELEKNQDYIANSNEVPLLDLILSNDQKMTTDEQIFEELVLFTSAAVESTSFVLYLGFTILAMHPDIQEVLLNEVITEIGDRDISSNNIGYLKYTEATLCEIMRFLPVVPFIARITGDDIDVGNKVIPKGVDFVVDIWHLHRVPEYWKNPEKFDPTRFLPENLDKIKPCSYMPFSQGPRDCIGKHHAMALLKITFANVIRNFKITTRHKSVDEFDLGSAVTLYSAKPIDLHFVTRTKSSTKSQ</sequence>
<keyword evidence="8" id="KW-0256">Endoplasmic reticulum</keyword>
<comment type="function">
    <text evidence="2">May be involved in the metabolism of insect hormones and in the breakdown of synthetic insecticides.</text>
</comment>
<dbReference type="InterPro" id="IPR036396">
    <property type="entry name" value="Cyt_P450_sf"/>
</dbReference>
<dbReference type="PRINTS" id="PR00385">
    <property type="entry name" value="P450"/>
</dbReference>
<dbReference type="InterPro" id="IPR002401">
    <property type="entry name" value="Cyt_P450_E_grp-I"/>
</dbReference>
<proteinExistence type="inferred from homology"/>
<evidence type="ECO:0000256" key="3">
    <source>
        <dbReference type="ARBA" id="ARBA00004174"/>
    </source>
</evidence>
<evidence type="ECO:0000256" key="1">
    <source>
        <dbReference type="ARBA" id="ARBA00001971"/>
    </source>
</evidence>
<evidence type="ECO:0000256" key="13">
    <source>
        <dbReference type="ARBA" id="ARBA00023136"/>
    </source>
</evidence>